<dbReference type="InterPro" id="IPR012492">
    <property type="entry name" value="RED_C"/>
</dbReference>
<proteinExistence type="predicted"/>
<dbReference type="EMBL" id="LWCA01000524">
    <property type="protein sequence ID" value="OAF68045.1"/>
    <property type="molecule type" value="Genomic_DNA"/>
</dbReference>
<reference evidence="3 4" key="1">
    <citation type="submission" date="2016-04" db="EMBL/GenBank/DDBJ databases">
        <title>The genome of Intoshia linei affirms orthonectids as highly simplified spiralians.</title>
        <authorList>
            <person name="Mikhailov K.V."/>
            <person name="Slusarev G.S."/>
            <person name="Nikitin M.A."/>
            <person name="Logacheva M.D."/>
            <person name="Penin A."/>
            <person name="Aleoshin V."/>
            <person name="Panchin Y.V."/>
        </authorList>
    </citation>
    <scope>NUCLEOTIDE SEQUENCE [LARGE SCALE GENOMIC DNA]</scope>
    <source>
        <strain evidence="3">Intl2013</strain>
        <tissue evidence="3">Whole animal</tissue>
    </source>
</reference>
<dbReference type="InterPro" id="IPR039896">
    <property type="entry name" value="Red-like"/>
</dbReference>
<gene>
    <name evidence="3" type="ORF">A3Q56_04219</name>
</gene>
<sequence length="195" mass="22952">MMWCIYPGLDDYHPEIEKNLKSERLPAHSDQHNSFVKRHSYFGKMEPEEPIKDSIDSEFINRIKKMNQESTNKNTELTKKKKISKGATDDTMNYMECYPGAAEWTEALGDDSEEEVDFSKMDTGSRKTTLGRWDFVDEEQYHKYQSKREAMPKAAFQYGKKTSDGRKTRRTKNKDTNASTDKEWQKIQKIIEKRL</sequence>
<protein>
    <recommendedName>
        <fullName evidence="2">Protein RED C-terminal domain-containing protein</fullName>
    </recommendedName>
</protein>
<organism evidence="3 4">
    <name type="scientific">Intoshia linei</name>
    <dbReference type="NCBI Taxonomy" id="1819745"/>
    <lineage>
        <taxon>Eukaryota</taxon>
        <taxon>Metazoa</taxon>
        <taxon>Spiralia</taxon>
        <taxon>Lophotrochozoa</taxon>
        <taxon>Mesozoa</taxon>
        <taxon>Orthonectida</taxon>
        <taxon>Rhopaluridae</taxon>
        <taxon>Intoshia</taxon>
    </lineage>
</organism>
<accession>A0A177B1B2</accession>
<dbReference type="Pfam" id="PF07807">
    <property type="entry name" value="RED_C"/>
    <property type="match status" value="1"/>
</dbReference>
<name>A0A177B1B2_9BILA</name>
<dbReference type="OrthoDB" id="3366823at2759"/>
<dbReference type="Proteomes" id="UP000078046">
    <property type="component" value="Unassembled WGS sequence"/>
</dbReference>
<evidence type="ECO:0000259" key="2">
    <source>
        <dbReference type="Pfam" id="PF07807"/>
    </source>
</evidence>
<evidence type="ECO:0000256" key="1">
    <source>
        <dbReference type="SAM" id="MobiDB-lite"/>
    </source>
</evidence>
<dbReference type="AlphaFoldDB" id="A0A177B1B2"/>
<evidence type="ECO:0000313" key="3">
    <source>
        <dbReference type="EMBL" id="OAF68045.1"/>
    </source>
</evidence>
<feature type="domain" description="Protein RED C-terminal" evidence="2">
    <location>
        <begin position="94"/>
        <end position="194"/>
    </location>
</feature>
<evidence type="ECO:0000313" key="4">
    <source>
        <dbReference type="Proteomes" id="UP000078046"/>
    </source>
</evidence>
<keyword evidence="4" id="KW-1185">Reference proteome</keyword>
<dbReference type="PANTHER" id="PTHR12765">
    <property type="entry name" value="RED PROTEIN IK FACTOR CYTOKINE IK"/>
    <property type="match status" value="1"/>
</dbReference>
<comment type="caution">
    <text evidence="3">The sequence shown here is derived from an EMBL/GenBank/DDBJ whole genome shotgun (WGS) entry which is preliminary data.</text>
</comment>
<feature type="region of interest" description="Disordered" evidence="1">
    <location>
        <begin position="146"/>
        <end position="183"/>
    </location>
</feature>